<evidence type="ECO:0000256" key="1">
    <source>
        <dbReference type="ARBA" id="ARBA00004651"/>
    </source>
</evidence>
<evidence type="ECO:0000256" key="3">
    <source>
        <dbReference type="ARBA" id="ARBA00022989"/>
    </source>
</evidence>
<dbReference type="Proteomes" id="UP000198825">
    <property type="component" value="Chromosome I"/>
</dbReference>
<dbReference type="InterPro" id="IPR052524">
    <property type="entry name" value="MFS_Cyanate_Porter"/>
</dbReference>
<feature type="transmembrane region" description="Helical" evidence="5">
    <location>
        <begin position="261"/>
        <end position="279"/>
    </location>
</feature>
<evidence type="ECO:0000313" key="7">
    <source>
        <dbReference type="EMBL" id="SDU94738.1"/>
    </source>
</evidence>
<dbReference type="PRINTS" id="PR01035">
    <property type="entry name" value="TCRTETA"/>
</dbReference>
<dbReference type="PANTHER" id="PTHR23523">
    <property type="match status" value="1"/>
</dbReference>
<organism evidence="7 8">
    <name type="scientific">Microlunatus sagamiharensis</name>
    <dbReference type="NCBI Taxonomy" id="546874"/>
    <lineage>
        <taxon>Bacteria</taxon>
        <taxon>Bacillati</taxon>
        <taxon>Actinomycetota</taxon>
        <taxon>Actinomycetes</taxon>
        <taxon>Propionibacteriales</taxon>
        <taxon>Propionibacteriaceae</taxon>
        <taxon>Microlunatus</taxon>
    </lineage>
</organism>
<dbReference type="SUPFAM" id="SSF103473">
    <property type="entry name" value="MFS general substrate transporter"/>
    <property type="match status" value="1"/>
</dbReference>
<keyword evidence="3 5" id="KW-1133">Transmembrane helix</keyword>
<evidence type="ECO:0000313" key="8">
    <source>
        <dbReference type="Proteomes" id="UP000198825"/>
    </source>
</evidence>
<feature type="transmembrane region" description="Helical" evidence="5">
    <location>
        <begin position="107"/>
        <end position="129"/>
    </location>
</feature>
<feature type="domain" description="Major facilitator superfamily (MFS) profile" evidence="6">
    <location>
        <begin position="13"/>
        <end position="404"/>
    </location>
</feature>
<keyword evidence="2 5" id="KW-0812">Transmembrane</keyword>
<keyword evidence="8" id="KW-1185">Reference proteome</keyword>
<comment type="subcellular location">
    <subcellularLocation>
        <location evidence="1">Cell membrane</location>
        <topology evidence="1">Multi-pass membrane protein</topology>
    </subcellularLocation>
</comment>
<dbReference type="Gene3D" id="1.20.1250.20">
    <property type="entry name" value="MFS general substrate transporter like domains"/>
    <property type="match status" value="1"/>
</dbReference>
<proteinExistence type="predicted"/>
<dbReference type="PROSITE" id="PS50850">
    <property type="entry name" value="MFS"/>
    <property type="match status" value="1"/>
</dbReference>
<reference evidence="8" key="1">
    <citation type="submission" date="2016-10" db="EMBL/GenBank/DDBJ databases">
        <authorList>
            <person name="Varghese N."/>
            <person name="Submissions S."/>
        </authorList>
    </citation>
    <scope>NUCLEOTIDE SEQUENCE [LARGE SCALE GENOMIC DNA]</scope>
    <source>
        <strain evidence="8">DSM 21743</strain>
    </source>
</reference>
<sequence>MTTAAPAPTRGLSALALGLSLLVVAANLRPTLTALGPVLGLVATDTGLSPSTLGLLGSVPLLAFAGVSPFVQLLSRRWGPDRTVFTATAVMLAATVVRSLPGQSVTLWAGTIALGAGIAVCNVLVPALVKRDFPREVPLMTGAYTATLSLSAALASGLALPIGERGGWRVGIGVWAVVGVLALLAWLPRLRSHERDLPVPVGAALPGAGPVPAARGNRSMWRSPLAWQVTAFMGTQAIFFYLLVTWLPSIEVSRGVDPVHAGWHLFLFQATGIVGGLVVSLAMRGRRDHRLAGAGLSAGMAVSMLGLLLLPSLDLLWLVVAGLSSGASLVVALSLVAERSRTTRDAARLSGMVQSIGYLLGIIGPIGAGALFEATGSWAPVLFGVVVVNLVQLVVSLLAGRDAYVEV</sequence>
<keyword evidence="4 5" id="KW-0472">Membrane</keyword>
<evidence type="ECO:0000259" key="6">
    <source>
        <dbReference type="PROSITE" id="PS50850"/>
    </source>
</evidence>
<evidence type="ECO:0000256" key="5">
    <source>
        <dbReference type="SAM" id="Phobius"/>
    </source>
</evidence>
<dbReference type="InterPro" id="IPR036259">
    <property type="entry name" value="MFS_trans_sf"/>
</dbReference>
<dbReference type="PANTHER" id="PTHR23523:SF2">
    <property type="entry name" value="2-NITROIMIDAZOLE TRANSPORTER"/>
    <property type="match status" value="1"/>
</dbReference>
<dbReference type="GO" id="GO:0005886">
    <property type="term" value="C:plasma membrane"/>
    <property type="evidence" value="ECO:0007669"/>
    <property type="project" value="UniProtKB-SubCell"/>
</dbReference>
<accession>A0A1H2MP33</accession>
<feature type="transmembrane region" description="Helical" evidence="5">
    <location>
        <begin position="141"/>
        <end position="162"/>
    </location>
</feature>
<protein>
    <submittedName>
        <fullName evidence="7">MFS transporter, CP family, cyanate transporter</fullName>
    </submittedName>
</protein>
<feature type="transmembrane region" description="Helical" evidence="5">
    <location>
        <begin position="168"/>
        <end position="187"/>
    </location>
</feature>
<feature type="transmembrane region" description="Helical" evidence="5">
    <location>
        <begin position="52"/>
        <end position="71"/>
    </location>
</feature>
<dbReference type="InterPro" id="IPR011701">
    <property type="entry name" value="MFS"/>
</dbReference>
<evidence type="ECO:0000256" key="2">
    <source>
        <dbReference type="ARBA" id="ARBA00022692"/>
    </source>
</evidence>
<dbReference type="GO" id="GO:0022857">
    <property type="term" value="F:transmembrane transporter activity"/>
    <property type="evidence" value="ECO:0007669"/>
    <property type="project" value="InterPro"/>
</dbReference>
<gene>
    <name evidence="7" type="ORF">SAMN04488544_2410</name>
</gene>
<dbReference type="InterPro" id="IPR001958">
    <property type="entry name" value="Tet-R_TetA/multi-R_MdtG-like"/>
</dbReference>
<feature type="transmembrane region" description="Helical" evidence="5">
    <location>
        <begin position="83"/>
        <end position="101"/>
    </location>
</feature>
<feature type="transmembrane region" description="Helical" evidence="5">
    <location>
        <begin position="225"/>
        <end position="249"/>
    </location>
</feature>
<feature type="transmembrane region" description="Helical" evidence="5">
    <location>
        <begin position="349"/>
        <end position="372"/>
    </location>
</feature>
<feature type="transmembrane region" description="Helical" evidence="5">
    <location>
        <begin position="378"/>
        <end position="399"/>
    </location>
</feature>
<dbReference type="RefSeq" id="WP_091074643.1">
    <property type="nucleotide sequence ID" value="NZ_LT629799.1"/>
</dbReference>
<name>A0A1H2MP33_9ACTN</name>
<dbReference type="OrthoDB" id="5317164at2"/>
<feature type="transmembrane region" description="Helical" evidence="5">
    <location>
        <begin position="291"/>
        <end position="310"/>
    </location>
</feature>
<dbReference type="EMBL" id="LT629799">
    <property type="protein sequence ID" value="SDU94738.1"/>
    <property type="molecule type" value="Genomic_DNA"/>
</dbReference>
<dbReference type="AlphaFoldDB" id="A0A1H2MP33"/>
<dbReference type="STRING" id="546874.SAMN04488544_2410"/>
<dbReference type="Pfam" id="PF07690">
    <property type="entry name" value="MFS_1"/>
    <property type="match status" value="1"/>
</dbReference>
<dbReference type="InterPro" id="IPR020846">
    <property type="entry name" value="MFS_dom"/>
</dbReference>
<evidence type="ECO:0000256" key="4">
    <source>
        <dbReference type="ARBA" id="ARBA00023136"/>
    </source>
</evidence>
<feature type="transmembrane region" description="Helical" evidence="5">
    <location>
        <begin position="316"/>
        <end position="337"/>
    </location>
</feature>